<comment type="caution">
    <text evidence="2">The sequence shown here is derived from an EMBL/GenBank/DDBJ whole genome shotgun (WGS) entry which is preliminary data.</text>
</comment>
<reference evidence="2 3" key="1">
    <citation type="journal article" date="2014" name="PLoS Genet.">
        <title>Phylogenetically driven sequencing of extremely halophilic archaea reveals strategies for static and dynamic osmo-response.</title>
        <authorList>
            <person name="Becker E.A."/>
            <person name="Seitzer P.M."/>
            <person name="Tritt A."/>
            <person name="Larsen D."/>
            <person name="Krusor M."/>
            <person name="Yao A.I."/>
            <person name="Wu D."/>
            <person name="Madern D."/>
            <person name="Eisen J.A."/>
            <person name="Darling A.E."/>
            <person name="Facciotti M.T."/>
        </authorList>
    </citation>
    <scope>NUCLEOTIDE SEQUENCE [LARGE SCALE GENOMIC DNA]</scope>
    <source>
        <strain evidence="2 3">ATCC 29715</strain>
    </source>
</reference>
<dbReference type="Proteomes" id="UP000011534">
    <property type="component" value="Unassembled WGS sequence"/>
</dbReference>
<accession>M0J0D8</accession>
<gene>
    <name evidence="2" type="ORF">C437_15401</name>
</gene>
<feature type="transmembrane region" description="Helical" evidence="1">
    <location>
        <begin position="96"/>
        <end position="112"/>
    </location>
</feature>
<keyword evidence="1" id="KW-0472">Membrane</keyword>
<evidence type="ECO:0000313" key="2">
    <source>
        <dbReference type="EMBL" id="EMA01818.1"/>
    </source>
</evidence>
<protein>
    <submittedName>
        <fullName evidence="2">Uncharacterized protein</fullName>
    </submittedName>
</protein>
<evidence type="ECO:0000313" key="3">
    <source>
        <dbReference type="Proteomes" id="UP000011534"/>
    </source>
</evidence>
<dbReference type="EMBL" id="AOLQ01000065">
    <property type="protein sequence ID" value="EMA01818.1"/>
    <property type="molecule type" value="Genomic_DNA"/>
</dbReference>
<organism evidence="2 3">
    <name type="scientific">Haloarcula vallismortis ATCC 29715</name>
    <dbReference type="NCBI Taxonomy" id="662477"/>
    <lineage>
        <taxon>Archaea</taxon>
        <taxon>Methanobacteriati</taxon>
        <taxon>Methanobacteriota</taxon>
        <taxon>Stenosarchaea group</taxon>
        <taxon>Halobacteria</taxon>
        <taxon>Halobacteriales</taxon>
        <taxon>Haloarculaceae</taxon>
        <taxon>Haloarcula</taxon>
    </lineage>
</organism>
<dbReference type="OrthoDB" id="386008at2157"/>
<feature type="transmembrane region" description="Helical" evidence="1">
    <location>
        <begin position="71"/>
        <end position="90"/>
    </location>
</feature>
<dbReference type="RefSeq" id="WP_004517854.1">
    <property type="nucleotide sequence ID" value="NZ_AOLQ01000065.1"/>
</dbReference>
<proteinExistence type="predicted"/>
<keyword evidence="3" id="KW-1185">Reference proteome</keyword>
<dbReference type="AlphaFoldDB" id="M0J0D8"/>
<name>M0J0D8_HALVA</name>
<evidence type="ECO:0000256" key="1">
    <source>
        <dbReference type="SAM" id="Phobius"/>
    </source>
</evidence>
<keyword evidence="1" id="KW-0812">Transmembrane</keyword>
<dbReference type="PATRIC" id="fig|662477.6.peg.3002"/>
<sequence length="118" mass="11657">MPEMATALLAAVAVVGVVVALGTDRTASAAGTAASGTKRVATSSWTAGLAGAGIGLEMGNQLVMAISAEPFAFTTMLAGVAGALGIEGLLGNISGIQFLLIGISIFLAVYKLDSWRGS</sequence>
<keyword evidence="1" id="KW-1133">Transmembrane helix</keyword>